<keyword evidence="4" id="KW-1185">Reference proteome</keyword>
<name>A0A2P8HQ55_CHINA</name>
<evidence type="ECO:0000313" key="3">
    <source>
        <dbReference type="EMBL" id="PSL48314.1"/>
    </source>
</evidence>
<dbReference type="Gene3D" id="2.60.120.560">
    <property type="entry name" value="Exo-inulinase, domain 1"/>
    <property type="match status" value="1"/>
</dbReference>
<dbReference type="GO" id="GO:0016787">
    <property type="term" value="F:hydrolase activity"/>
    <property type="evidence" value="ECO:0007669"/>
    <property type="project" value="InterPro"/>
</dbReference>
<organism evidence="3 4">
    <name type="scientific">Chitinophaga niastensis</name>
    <dbReference type="NCBI Taxonomy" id="536980"/>
    <lineage>
        <taxon>Bacteria</taxon>
        <taxon>Pseudomonadati</taxon>
        <taxon>Bacteroidota</taxon>
        <taxon>Chitinophagia</taxon>
        <taxon>Chitinophagales</taxon>
        <taxon>Chitinophagaceae</taxon>
        <taxon>Chitinophaga</taxon>
    </lineage>
</organism>
<dbReference type="EMBL" id="PYAW01000002">
    <property type="protein sequence ID" value="PSL48314.1"/>
    <property type="molecule type" value="Genomic_DNA"/>
</dbReference>
<evidence type="ECO:0000313" key="4">
    <source>
        <dbReference type="Proteomes" id="UP000240971"/>
    </source>
</evidence>
<accession>A0A2P8HQ55</accession>
<dbReference type="Proteomes" id="UP000240971">
    <property type="component" value="Unassembled WGS sequence"/>
</dbReference>
<dbReference type="OrthoDB" id="659240at2"/>
<comment type="caution">
    <text evidence="3">The sequence shown here is derived from an EMBL/GenBank/DDBJ whole genome shotgun (WGS) entry which is preliminary data.</text>
</comment>
<dbReference type="InterPro" id="IPR010496">
    <property type="entry name" value="AL/BT2_dom"/>
</dbReference>
<dbReference type="AlphaFoldDB" id="A0A2P8HQ55"/>
<feature type="signal peptide" evidence="1">
    <location>
        <begin position="1"/>
        <end position="23"/>
    </location>
</feature>
<proteinExistence type="predicted"/>
<reference evidence="3 4" key="1">
    <citation type="submission" date="2018-03" db="EMBL/GenBank/DDBJ databases">
        <title>Genomic Encyclopedia of Archaeal and Bacterial Type Strains, Phase II (KMG-II): from individual species to whole genera.</title>
        <authorList>
            <person name="Goeker M."/>
        </authorList>
    </citation>
    <scope>NUCLEOTIDE SEQUENCE [LARGE SCALE GENOMIC DNA]</scope>
    <source>
        <strain evidence="3 4">DSM 24859</strain>
    </source>
</reference>
<sequence>MKKLVVLSAAVGCIALSAAFSQATVREDSGTHHQAAAKGWVNLFDGKTLNGWHGFNKGMQPIANWEIKDGALVCGGGASSEDIVTDKKYGNFELEWEWKVDKGSNSGVMYHVVEDKKYHGPSETGPEYQIIDDVTYPQKLNDWQQAGADYAMHPAGANKKLKPVGEWNKSRIIFNKGHVEHWLNGEKIVAFTAWDADWTQKKGAGKWKDYPDYGNAKTGVIALQDHGNKTYYKNIRIKAL</sequence>
<dbReference type="Pfam" id="PF06439">
    <property type="entry name" value="3keto-disac_hyd"/>
    <property type="match status" value="1"/>
</dbReference>
<evidence type="ECO:0000256" key="1">
    <source>
        <dbReference type="SAM" id="SignalP"/>
    </source>
</evidence>
<gene>
    <name evidence="3" type="ORF">CLV51_1021181</name>
</gene>
<feature type="domain" description="3-keto-alpha-glucoside-1,2-lyase/3-keto-2-hydroxy-glucal hydratase" evidence="2">
    <location>
        <begin position="39"/>
        <end position="238"/>
    </location>
</feature>
<evidence type="ECO:0000259" key="2">
    <source>
        <dbReference type="Pfam" id="PF06439"/>
    </source>
</evidence>
<protein>
    <submittedName>
        <fullName evidence="3">Uncharacterized protein DUF1080</fullName>
    </submittedName>
</protein>
<keyword evidence="1" id="KW-0732">Signal</keyword>
<feature type="chain" id="PRO_5015167600" evidence="1">
    <location>
        <begin position="24"/>
        <end position="240"/>
    </location>
</feature>
<dbReference type="RefSeq" id="WP_106528704.1">
    <property type="nucleotide sequence ID" value="NZ_PYAW01000002.1"/>
</dbReference>